<keyword evidence="1" id="KW-0472">Membrane</keyword>
<dbReference type="EMBL" id="GGFL01012302">
    <property type="protein sequence ID" value="MBW76480.1"/>
    <property type="molecule type" value="Transcribed_RNA"/>
</dbReference>
<feature type="signal peptide" evidence="2">
    <location>
        <begin position="1"/>
        <end position="19"/>
    </location>
</feature>
<feature type="transmembrane region" description="Helical" evidence="1">
    <location>
        <begin position="39"/>
        <end position="60"/>
    </location>
</feature>
<keyword evidence="1" id="KW-0812">Transmembrane</keyword>
<sequence>MLVWVFVLSFFYVPPLCRGSRIDSIPKWSKQNKYQTQTILLENTVCVLLFFDFLFLLLSIPNFLRSVPCIFSCNNWFVSLSLLFLSY</sequence>
<feature type="chain" id="PRO_5014889014" description="Secreted protein" evidence="2">
    <location>
        <begin position="20"/>
        <end position="87"/>
    </location>
</feature>
<proteinExistence type="predicted"/>
<organism evidence="3">
    <name type="scientific">Anopheles darlingi</name>
    <name type="common">Mosquito</name>
    <dbReference type="NCBI Taxonomy" id="43151"/>
    <lineage>
        <taxon>Eukaryota</taxon>
        <taxon>Metazoa</taxon>
        <taxon>Ecdysozoa</taxon>
        <taxon>Arthropoda</taxon>
        <taxon>Hexapoda</taxon>
        <taxon>Insecta</taxon>
        <taxon>Pterygota</taxon>
        <taxon>Neoptera</taxon>
        <taxon>Endopterygota</taxon>
        <taxon>Diptera</taxon>
        <taxon>Nematocera</taxon>
        <taxon>Culicoidea</taxon>
        <taxon>Culicidae</taxon>
        <taxon>Anophelinae</taxon>
        <taxon>Anopheles</taxon>
    </lineage>
</organism>
<evidence type="ECO:0000256" key="1">
    <source>
        <dbReference type="SAM" id="Phobius"/>
    </source>
</evidence>
<name>A0A2M4DFW6_ANODA</name>
<keyword evidence="2" id="KW-0732">Signal</keyword>
<reference evidence="3" key="1">
    <citation type="submission" date="2018-01" db="EMBL/GenBank/DDBJ databases">
        <title>An insight into the sialome of Amazonian anophelines.</title>
        <authorList>
            <person name="Ribeiro J.M."/>
            <person name="Scarpassa V."/>
            <person name="Calvo E."/>
        </authorList>
    </citation>
    <scope>NUCLEOTIDE SEQUENCE</scope>
</reference>
<dbReference type="AlphaFoldDB" id="A0A2M4DFW6"/>
<accession>A0A2M4DFW6</accession>
<evidence type="ECO:0000313" key="3">
    <source>
        <dbReference type="EMBL" id="MBW76480.1"/>
    </source>
</evidence>
<evidence type="ECO:0000256" key="2">
    <source>
        <dbReference type="SAM" id="SignalP"/>
    </source>
</evidence>
<evidence type="ECO:0008006" key="4">
    <source>
        <dbReference type="Google" id="ProtNLM"/>
    </source>
</evidence>
<protein>
    <recommendedName>
        <fullName evidence="4">Secreted protein</fullName>
    </recommendedName>
</protein>
<keyword evidence="1" id="KW-1133">Transmembrane helix</keyword>